<dbReference type="InterPro" id="IPR036259">
    <property type="entry name" value="MFS_trans_sf"/>
</dbReference>
<gene>
    <name evidence="3" type="ORF">NMG11_24490</name>
</gene>
<dbReference type="Gene3D" id="1.20.1250.20">
    <property type="entry name" value="MFS general substrate transporter like domains"/>
    <property type="match status" value="1"/>
</dbReference>
<organism evidence="3 4">
    <name type="scientific">Pseudomonas carnis</name>
    <dbReference type="NCBI Taxonomy" id="2487355"/>
    <lineage>
        <taxon>Bacteria</taxon>
        <taxon>Pseudomonadati</taxon>
        <taxon>Pseudomonadota</taxon>
        <taxon>Gammaproteobacteria</taxon>
        <taxon>Pseudomonadales</taxon>
        <taxon>Pseudomonadaceae</taxon>
        <taxon>Pseudomonas</taxon>
    </lineage>
</organism>
<comment type="caution">
    <text evidence="3">The sequence shown here is derived from an EMBL/GenBank/DDBJ whole genome shotgun (WGS) entry which is preliminary data.</text>
</comment>
<feature type="transmembrane region" description="Helical" evidence="2">
    <location>
        <begin position="340"/>
        <end position="357"/>
    </location>
</feature>
<evidence type="ECO:0000313" key="3">
    <source>
        <dbReference type="EMBL" id="MDD1946985.1"/>
    </source>
</evidence>
<dbReference type="InterPro" id="IPR039672">
    <property type="entry name" value="MFS_2"/>
</dbReference>
<feature type="transmembrane region" description="Helical" evidence="2">
    <location>
        <begin position="98"/>
        <end position="117"/>
    </location>
</feature>
<keyword evidence="2" id="KW-0472">Membrane</keyword>
<comment type="similarity">
    <text evidence="1">Belongs to the sodium:galactoside symporter (TC 2.A.2) family.</text>
</comment>
<feature type="non-terminal residue" evidence="3">
    <location>
        <position position="419"/>
    </location>
</feature>
<keyword evidence="2" id="KW-1133">Transmembrane helix</keyword>
<dbReference type="PANTHER" id="PTHR11328:SF28">
    <property type="entry name" value="MAJOR FACILITATOR SUPERFAMILY DOMAIN-CONTAINING PROTEIN 12"/>
    <property type="match status" value="1"/>
</dbReference>
<dbReference type="RefSeq" id="WP_274129082.1">
    <property type="nucleotide sequence ID" value="NZ_JANCLL010000037.1"/>
</dbReference>
<dbReference type="Pfam" id="PF13347">
    <property type="entry name" value="MFS_2"/>
    <property type="match status" value="1"/>
</dbReference>
<name>A0ABT5RLV5_9PSED</name>
<proteinExistence type="inferred from homology"/>
<keyword evidence="4" id="KW-1185">Reference proteome</keyword>
<feature type="transmembrane region" description="Helical" evidence="2">
    <location>
        <begin position="137"/>
        <end position="154"/>
    </location>
</feature>
<feature type="transmembrane region" description="Helical" evidence="2">
    <location>
        <begin position="366"/>
        <end position="386"/>
    </location>
</feature>
<evidence type="ECO:0000313" key="4">
    <source>
        <dbReference type="Proteomes" id="UP001150614"/>
    </source>
</evidence>
<protein>
    <submittedName>
        <fullName evidence="3">MFS transporter</fullName>
    </submittedName>
</protein>
<keyword evidence="2" id="KW-0812">Transmembrane</keyword>
<feature type="transmembrane region" description="Helical" evidence="2">
    <location>
        <begin position="205"/>
        <end position="227"/>
    </location>
</feature>
<dbReference type="EMBL" id="JANCLL010000037">
    <property type="protein sequence ID" value="MDD1946985.1"/>
    <property type="molecule type" value="Genomic_DNA"/>
</dbReference>
<accession>A0ABT5RLV5</accession>
<evidence type="ECO:0000256" key="2">
    <source>
        <dbReference type="SAM" id="Phobius"/>
    </source>
</evidence>
<feature type="transmembrane region" description="Helical" evidence="2">
    <location>
        <begin position="68"/>
        <end position="92"/>
    </location>
</feature>
<dbReference type="PANTHER" id="PTHR11328">
    <property type="entry name" value="MAJOR FACILITATOR SUPERFAMILY DOMAIN-CONTAINING PROTEIN"/>
    <property type="match status" value="1"/>
</dbReference>
<dbReference type="Proteomes" id="UP001150614">
    <property type="component" value="Unassembled WGS sequence"/>
</dbReference>
<feature type="transmembrane region" description="Helical" evidence="2">
    <location>
        <begin position="166"/>
        <end position="185"/>
    </location>
</feature>
<sequence length="419" mass="45817">MTLLTEGKCSDLIKLSYASPGTEAGAGVIKPEHRQNTPCIYQNKKWERQMNVVLHTLKKKKLGIVTRTCFAVGGIPSGFLIALTSTFVLVFYSNALHLPASLIALILGVTLVVDAIMDPFIGYLSDNFNSRFGRRHGFMYLAILPTALFNYAIWAPPLNLEGLSLALYLLIMLIGMRISLSLFEVPSSALLPEMTEDYDDRSHLASSRIALAWIVVPAFSVAVYGYWLSSTPAFPDGLSNPEGYRQIGFWSSLIVAVSMIICSVGLHPMIPRLAKPSPGGRTGVAAIFERWRSSFAEPTIAPLLFASAATATGFTVYAALFSYQFGYFWKLNSDQMAGTQLLWLLDGALVLLSPLIITRVGDKKSIALWSLIAICLSVTLPVALYFSGLMTANSSVPEFAVLRETLKKTSKSGEIRLSH</sequence>
<dbReference type="SUPFAM" id="SSF103473">
    <property type="entry name" value="MFS general substrate transporter"/>
    <property type="match status" value="1"/>
</dbReference>
<evidence type="ECO:0000256" key="1">
    <source>
        <dbReference type="ARBA" id="ARBA00009617"/>
    </source>
</evidence>
<feature type="transmembrane region" description="Helical" evidence="2">
    <location>
        <begin position="247"/>
        <end position="266"/>
    </location>
</feature>
<feature type="transmembrane region" description="Helical" evidence="2">
    <location>
        <begin position="300"/>
        <end position="320"/>
    </location>
</feature>
<reference evidence="3" key="1">
    <citation type="submission" date="2022-07" db="EMBL/GenBank/DDBJ databases">
        <title>Draft genome of Pseudomonas carnis strain LP isolated from cheese.</title>
        <authorList>
            <person name="Wolfe B.E."/>
        </authorList>
    </citation>
    <scope>NUCLEOTIDE SEQUENCE</scope>
    <source>
        <strain evidence="3">LP</strain>
    </source>
</reference>